<dbReference type="Pfam" id="PF02397">
    <property type="entry name" value="Bac_transf"/>
    <property type="match status" value="1"/>
</dbReference>
<dbReference type="PANTHER" id="PTHR30576:SF10">
    <property type="entry name" value="SLL5057 PROTEIN"/>
    <property type="match status" value="1"/>
</dbReference>
<comment type="caution">
    <text evidence="2">The sequence shown here is derived from an EMBL/GenBank/DDBJ whole genome shotgun (WGS) entry which is preliminary data.</text>
</comment>
<dbReference type="InterPro" id="IPR003362">
    <property type="entry name" value="Bact_transf"/>
</dbReference>
<name>A0A0F9D7V8_9ZZZZ</name>
<gene>
    <name evidence="2" type="ORF">LCGC14_2521260</name>
</gene>
<dbReference type="GO" id="GO:0016780">
    <property type="term" value="F:phosphotransferase activity, for other substituted phosphate groups"/>
    <property type="evidence" value="ECO:0007669"/>
    <property type="project" value="TreeGrafter"/>
</dbReference>
<reference evidence="2" key="1">
    <citation type="journal article" date="2015" name="Nature">
        <title>Complex archaea that bridge the gap between prokaryotes and eukaryotes.</title>
        <authorList>
            <person name="Spang A."/>
            <person name="Saw J.H."/>
            <person name="Jorgensen S.L."/>
            <person name="Zaremba-Niedzwiedzka K."/>
            <person name="Martijn J."/>
            <person name="Lind A.E."/>
            <person name="van Eijk R."/>
            <person name="Schleper C."/>
            <person name="Guy L."/>
            <person name="Ettema T.J."/>
        </authorList>
    </citation>
    <scope>NUCLEOTIDE SEQUENCE</scope>
</reference>
<sequence length="139" mass="15941">MVEGAEENQAELEDLNQVKGAAFKIDNDPRITPIGKYLRKLSIDEIPQLINVLLGDMSLVGPRPLSVRDYNGFELDWQRRRFSVRPGITCLWQVNGRHNISFEKWMKLDLEYIDKWSLLLDFSILLRTIPAVLRGSGAS</sequence>
<feature type="domain" description="Bacterial sugar transferase" evidence="1">
    <location>
        <begin position="9"/>
        <end position="133"/>
    </location>
</feature>
<proteinExistence type="predicted"/>
<organism evidence="2">
    <name type="scientific">marine sediment metagenome</name>
    <dbReference type="NCBI Taxonomy" id="412755"/>
    <lineage>
        <taxon>unclassified sequences</taxon>
        <taxon>metagenomes</taxon>
        <taxon>ecological metagenomes</taxon>
    </lineage>
</organism>
<evidence type="ECO:0000259" key="1">
    <source>
        <dbReference type="Pfam" id="PF02397"/>
    </source>
</evidence>
<evidence type="ECO:0000313" key="2">
    <source>
        <dbReference type="EMBL" id="KKL13886.1"/>
    </source>
</evidence>
<protein>
    <recommendedName>
        <fullName evidence="1">Bacterial sugar transferase domain-containing protein</fullName>
    </recommendedName>
</protein>
<accession>A0A0F9D7V8</accession>
<dbReference type="PANTHER" id="PTHR30576">
    <property type="entry name" value="COLANIC BIOSYNTHESIS UDP-GLUCOSE LIPID CARRIER TRANSFERASE"/>
    <property type="match status" value="1"/>
</dbReference>
<dbReference type="EMBL" id="LAZR01040678">
    <property type="protein sequence ID" value="KKL13886.1"/>
    <property type="molecule type" value="Genomic_DNA"/>
</dbReference>
<dbReference type="AlphaFoldDB" id="A0A0F9D7V8"/>